<proteinExistence type="predicted"/>
<accession>D1ANA1</accession>
<keyword evidence="1" id="KW-1133">Transmembrane helix</keyword>
<keyword evidence="1" id="KW-0472">Membrane</keyword>
<reference evidence="2 3" key="2">
    <citation type="journal article" date="2010" name="Stand. Genomic Sci.">
        <title>Complete genome sequence of Sebaldella termitidis type strain (NCTC 11300).</title>
        <authorList>
            <person name="Harmon-Smith M."/>
            <person name="Celia L."/>
            <person name="Chertkov O."/>
            <person name="Lapidus A."/>
            <person name="Copeland A."/>
            <person name="Glavina Del Rio T."/>
            <person name="Nolan M."/>
            <person name="Lucas S."/>
            <person name="Tice H."/>
            <person name="Cheng J.F."/>
            <person name="Han C."/>
            <person name="Detter J.C."/>
            <person name="Bruce D."/>
            <person name="Goodwin L."/>
            <person name="Pitluck S."/>
            <person name="Pati A."/>
            <person name="Liolios K."/>
            <person name="Ivanova N."/>
            <person name="Mavromatis K."/>
            <person name="Mikhailova N."/>
            <person name="Chen A."/>
            <person name="Palaniappan K."/>
            <person name="Land M."/>
            <person name="Hauser L."/>
            <person name="Chang Y.J."/>
            <person name="Jeffries C.D."/>
            <person name="Brettin T."/>
            <person name="Goker M."/>
            <person name="Beck B."/>
            <person name="Bristow J."/>
            <person name="Eisen J.A."/>
            <person name="Markowitz V."/>
            <person name="Hugenholtz P."/>
            <person name="Kyrpides N.C."/>
            <person name="Klenk H.P."/>
            <person name="Chen F."/>
        </authorList>
    </citation>
    <scope>NUCLEOTIDE SEQUENCE [LARGE SCALE GENOMIC DNA]</scope>
    <source>
        <strain evidence="3">ATCC 33386 / NCTC 11300</strain>
    </source>
</reference>
<dbReference type="HOGENOM" id="CLU_2720036_0_0_0"/>
<evidence type="ECO:0000313" key="2">
    <source>
        <dbReference type="EMBL" id="ACZ09705.1"/>
    </source>
</evidence>
<keyword evidence="1" id="KW-0812">Transmembrane</keyword>
<dbReference type="Proteomes" id="UP000000845">
    <property type="component" value="Chromosome"/>
</dbReference>
<reference evidence="3" key="1">
    <citation type="submission" date="2009-09" db="EMBL/GenBank/DDBJ databases">
        <title>The complete chromosome of Sebaldella termitidis ATCC 33386.</title>
        <authorList>
            <consortium name="US DOE Joint Genome Institute (JGI-PGF)"/>
            <person name="Lucas S."/>
            <person name="Copeland A."/>
            <person name="Lapidus A."/>
            <person name="Glavina del Rio T."/>
            <person name="Dalin E."/>
            <person name="Tice H."/>
            <person name="Bruce D."/>
            <person name="Goodwin L."/>
            <person name="Pitluck S."/>
            <person name="Kyrpides N."/>
            <person name="Mavromatis K."/>
            <person name="Ivanova N."/>
            <person name="Mikhailova N."/>
            <person name="Sims D."/>
            <person name="Meincke L."/>
            <person name="Brettin T."/>
            <person name="Detter J.C."/>
            <person name="Han C."/>
            <person name="Larimer F."/>
            <person name="Land M."/>
            <person name="Hauser L."/>
            <person name="Markowitz V."/>
            <person name="Cheng J.F."/>
            <person name="Hugenholtz P."/>
            <person name="Woyke T."/>
            <person name="Wu D."/>
            <person name="Eisen J.A."/>
        </authorList>
    </citation>
    <scope>NUCLEOTIDE SEQUENCE [LARGE SCALE GENOMIC DNA]</scope>
    <source>
        <strain evidence="3">ATCC 33386 / NCTC 11300</strain>
    </source>
</reference>
<name>D1ANA1_SEBTE</name>
<dbReference type="STRING" id="526218.Sterm_2861"/>
<dbReference type="RefSeq" id="WP_012862299.1">
    <property type="nucleotide sequence ID" value="NC_013517.1"/>
</dbReference>
<dbReference type="EMBL" id="CP001739">
    <property type="protein sequence ID" value="ACZ09705.1"/>
    <property type="molecule type" value="Genomic_DNA"/>
</dbReference>
<feature type="transmembrane region" description="Helical" evidence="1">
    <location>
        <begin position="6"/>
        <end position="23"/>
    </location>
</feature>
<evidence type="ECO:0000256" key="1">
    <source>
        <dbReference type="SAM" id="Phobius"/>
    </source>
</evidence>
<dbReference type="KEGG" id="str:Sterm_2861"/>
<gene>
    <name evidence="2" type="ordered locus">Sterm_2861</name>
</gene>
<sequence>MEYIIIFLQVLIIAWLYNLTYEIKLFKGMLEGLITQYEIRKITEPIILKVPEGKKDVKLEDVLRDASVKTGE</sequence>
<protein>
    <submittedName>
        <fullName evidence="2">Uncharacterized protein</fullName>
    </submittedName>
</protein>
<organism evidence="2 3">
    <name type="scientific">Sebaldella termitidis (strain ATCC 33386 / NCTC 11300)</name>
    <dbReference type="NCBI Taxonomy" id="526218"/>
    <lineage>
        <taxon>Bacteria</taxon>
        <taxon>Fusobacteriati</taxon>
        <taxon>Fusobacteriota</taxon>
        <taxon>Fusobacteriia</taxon>
        <taxon>Fusobacteriales</taxon>
        <taxon>Leptotrichiaceae</taxon>
        <taxon>Sebaldella</taxon>
    </lineage>
</organism>
<keyword evidence="3" id="KW-1185">Reference proteome</keyword>
<evidence type="ECO:0000313" key="3">
    <source>
        <dbReference type="Proteomes" id="UP000000845"/>
    </source>
</evidence>
<dbReference type="AlphaFoldDB" id="D1ANA1"/>